<comment type="caution">
    <text evidence="6">The sequence shown here is derived from an EMBL/GenBank/DDBJ whole genome shotgun (WGS) entry which is preliminary data.</text>
</comment>
<proteinExistence type="inferred from homology"/>
<keyword evidence="4 5" id="KW-0342">GTP-binding</keyword>
<comment type="similarity">
    <text evidence="5">Belongs to the CofC family.</text>
</comment>
<keyword evidence="1 5" id="KW-0808">Transferase</keyword>
<evidence type="ECO:0000256" key="3">
    <source>
        <dbReference type="ARBA" id="ARBA00022741"/>
    </source>
</evidence>
<comment type="pathway">
    <text evidence="5">Cofactor biosynthesis; coenzyme F420 biosynthesis.</text>
</comment>
<dbReference type="Gene3D" id="3.90.550.10">
    <property type="entry name" value="Spore Coat Polysaccharide Biosynthesis Protein SpsA, Chain A"/>
    <property type="match status" value="1"/>
</dbReference>
<dbReference type="SUPFAM" id="SSF53448">
    <property type="entry name" value="Nucleotide-diphospho-sugar transferases"/>
    <property type="match status" value="1"/>
</dbReference>
<feature type="binding site" evidence="5">
    <location>
        <position position="165"/>
    </location>
    <ligand>
        <name>phosphoenolpyruvate</name>
        <dbReference type="ChEBI" id="CHEBI:58702"/>
    </ligand>
</feature>
<gene>
    <name evidence="6" type="primary">cofC</name>
    <name evidence="5" type="synonym">fbiD</name>
    <name evidence="6" type="ORF">GCM10023094_14780</name>
</gene>
<dbReference type="HAMAP" id="MF_02114">
    <property type="entry name" value="CofC"/>
    <property type="match status" value="1"/>
</dbReference>
<name>A0ABP8NZB5_9NOCA</name>
<dbReference type="RefSeq" id="WP_345343179.1">
    <property type="nucleotide sequence ID" value="NZ_BAABFB010000029.1"/>
</dbReference>
<comment type="function">
    <text evidence="5">Guanylyltransferase that catalyzes the activation of phosphoenolpyruvate (PEP) as enolpyruvoyl-2-diphospho-5'-guanosine, via the condensation of PEP with GTP. It is involved in the biosynthesis of coenzyme F420, a hydride carrier cofactor.</text>
</comment>
<dbReference type="Pfam" id="PF01983">
    <property type="entry name" value="CofC"/>
    <property type="match status" value="1"/>
</dbReference>
<dbReference type="GO" id="GO:0016779">
    <property type="term" value="F:nucleotidyltransferase activity"/>
    <property type="evidence" value="ECO:0007669"/>
    <property type="project" value="UniProtKB-KW"/>
</dbReference>
<dbReference type="NCBIfam" id="TIGR03552">
    <property type="entry name" value="F420_cofC"/>
    <property type="match status" value="1"/>
</dbReference>
<evidence type="ECO:0000256" key="2">
    <source>
        <dbReference type="ARBA" id="ARBA00022695"/>
    </source>
</evidence>
<organism evidence="6 7">
    <name type="scientific">Rhodococcus olei</name>
    <dbReference type="NCBI Taxonomy" id="2161675"/>
    <lineage>
        <taxon>Bacteria</taxon>
        <taxon>Bacillati</taxon>
        <taxon>Actinomycetota</taxon>
        <taxon>Actinomycetes</taxon>
        <taxon>Mycobacteriales</taxon>
        <taxon>Nocardiaceae</taxon>
        <taxon>Rhodococcus</taxon>
    </lineage>
</organism>
<dbReference type="EC" id="2.7.7.105" evidence="5"/>
<protein>
    <recommendedName>
        <fullName evidence="5">Phosphoenolpyruvate guanylyltransferase</fullName>
        <shortName evidence="5">PEP guanylyltransferase</shortName>
        <ecNumber evidence="5">2.7.7.105</ecNumber>
    </recommendedName>
</protein>
<dbReference type="InterPro" id="IPR002835">
    <property type="entry name" value="CofC"/>
</dbReference>
<sequence>MTAAPPPPTAVRAHVLIAVKDLDRAKTRLASRLDAERRTALVLAMLRDTLAAAGASEAVGEITVITPDRAVAAAAESAGAHWFPDRGGPGPDRLNAVLRSAAGAGGRGPVVALQGDLPCLTGRELTEALVAARPYRRAVVIDHHGTGTSALIVADPAEGLAPQFGPDSARRHIDSGATALAGHWPGLRLDVDTPDDLDAAAELGPGPATAEVLRTIGWRDPSRQC</sequence>
<accession>A0ABP8NZB5</accession>
<dbReference type="Proteomes" id="UP001501183">
    <property type="component" value="Unassembled WGS sequence"/>
</dbReference>
<feature type="binding site" evidence="5">
    <location>
        <position position="148"/>
    </location>
    <ligand>
        <name>phosphoenolpyruvate</name>
        <dbReference type="ChEBI" id="CHEBI:58702"/>
    </ligand>
</feature>
<evidence type="ECO:0000313" key="7">
    <source>
        <dbReference type="Proteomes" id="UP001501183"/>
    </source>
</evidence>
<comment type="catalytic activity">
    <reaction evidence="5">
        <text>phosphoenolpyruvate + GTP + H(+) = enolpyruvoyl-2-diphospho-5'-guanosine + diphosphate</text>
        <dbReference type="Rhea" id="RHEA:30519"/>
        <dbReference type="ChEBI" id="CHEBI:15378"/>
        <dbReference type="ChEBI" id="CHEBI:33019"/>
        <dbReference type="ChEBI" id="CHEBI:37565"/>
        <dbReference type="ChEBI" id="CHEBI:58702"/>
        <dbReference type="ChEBI" id="CHEBI:143701"/>
        <dbReference type="EC" id="2.7.7.105"/>
    </reaction>
</comment>
<keyword evidence="2 5" id="KW-0548">Nucleotidyltransferase</keyword>
<dbReference type="EMBL" id="BAABFB010000029">
    <property type="protein sequence ID" value="GAA4476015.1"/>
    <property type="molecule type" value="Genomic_DNA"/>
</dbReference>
<evidence type="ECO:0000313" key="6">
    <source>
        <dbReference type="EMBL" id="GAA4476015.1"/>
    </source>
</evidence>
<evidence type="ECO:0000256" key="1">
    <source>
        <dbReference type="ARBA" id="ARBA00022679"/>
    </source>
</evidence>
<feature type="binding site" evidence="5">
    <location>
        <position position="168"/>
    </location>
    <ligand>
        <name>phosphoenolpyruvate</name>
        <dbReference type="ChEBI" id="CHEBI:58702"/>
    </ligand>
</feature>
<evidence type="ECO:0000256" key="5">
    <source>
        <dbReference type="HAMAP-Rule" id="MF_02114"/>
    </source>
</evidence>
<dbReference type="InterPro" id="IPR029044">
    <property type="entry name" value="Nucleotide-diphossugar_trans"/>
</dbReference>
<dbReference type="PANTHER" id="PTHR40392">
    <property type="entry name" value="2-PHOSPHO-L-LACTATE GUANYLYLTRANSFERASE"/>
    <property type="match status" value="1"/>
</dbReference>
<keyword evidence="7" id="KW-1185">Reference proteome</keyword>
<reference evidence="7" key="1">
    <citation type="journal article" date="2019" name="Int. J. Syst. Evol. Microbiol.">
        <title>The Global Catalogue of Microorganisms (GCM) 10K type strain sequencing project: providing services to taxonomists for standard genome sequencing and annotation.</title>
        <authorList>
            <consortium name="The Broad Institute Genomics Platform"/>
            <consortium name="The Broad Institute Genome Sequencing Center for Infectious Disease"/>
            <person name="Wu L."/>
            <person name="Ma J."/>
        </authorList>
    </citation>
    <scope>NUCLEOTIDE SEQUENCE [LARGE SCALE GENOMIC DNA]</scope>
    <source>
        <strain evidence="7">JCM 32206</strain>
    </source>
</reference>
<keyword evidence="3 5" id="KW-0547">Nucleotide-binding</keyword>
<dbReference type="PANTHER" id="PTHR40392:SF1">
    <property type="entry name" value="2-PHOSPHO-L-LACTATE GUANYLYLTRANSFERASE"/>
    <property type="match status" value="1"/>
</dbReference>
<evidence type="ECO:0000256" key="4">
    <source>
        <dbReference type="ARBA" id="ARBA00023134"/>
    </source>
</evidence>